<dbReference type="InterPro" id="IPR011993">
    <property type="entry name" value="PH-like_dom_sf"/>
</dbReference>
<dbReference type="PROSITE" id="PS50011">
    <property type="entry name" value="PROTEIN_KINASE_DOM"/>
    <property type="match status" value="1"/>
</dbReference>
<dbReference type="FunFam" id="1.10.510.10:FF:000039">
    <property type="entry name" value="Focal adhesion kinase, isoform D"/>
    <property type="match status" value="1"/>
</dbReference>
<keyword evidence="17" id="KW-0966">Cell projection</keyword>
<keyword evidence="7" id="KW-0963">Cytoplasm</keyword>
<dbReference type="Pfam" id="PF21477">
    <property type="entry name" value="FERM_C_FAK1"/>
    <property type="match status" value="1"/>
</dbReference>
<dbReference type="Gene3D" id="1.10.510.10">
    <property type="entry name" value="Transferase(Phosphotransferase) domain 1"/>
    <property type="match status" value="1"/>
</dbReference>
<keyword evidence="13" id="KW-0965">Cell junction</keyword>
<sequence length="1154" mass="130167">AEESPIPKLATLMGFYDILPLFSVTSELYWELTRLREESSVSSVNYYSCSYSSNAGNLKECCRMLDESSVKECIQLHGENAKSQKIDCNSTNDKQERTTLKVFLSNGNSNIVKFGETTGVKDIIDVVTKRLSETPRPFESVFGIRLLHTPSDEMHWLHSDAGMFQILEKYSYYPIDEWRFELRVRYVPKDLRDMFEKDKVTFLYFYEQVKNDYLKINANIDQDLAIHLCCIEIRRFFKDMTHVALDKKSNFEFLEKDVGLHKFLPSPVITNNKPKALRKMIQNQFKRFASLSEVDCMFTFLDMVHSVVKYDREIFKCALGTGWSVPVELVIGASVGISFLTDPNAAPTHMASFQKVQSINTVITSDISSGSKPVLQLKINGAAEMLSISCPSINVAECIASLIDGYCRLVHGTKSSFWNYSESKISKSRHGSHRSGLKSVSPCSKALGFKFGEDYAEIVEEEGDYSTPIVKDYELQRTDVILGEIIGEGQFGDVHKGTYISKDGQTLAVAVKTCKVESEESMGEKFLEEAYIMQQFDHRHIIRLIGICSDSPIWIVMELAKHGEMRAYLQNNRNQLDLATLILYAFQLSTALSYLESRKFVHRDIAARNVLVSSHDCVKLGDFGLSRWVEEQHYYKASKGKLPIKWMAPESINFRRFTTASDVWMFGVCIWEILMFGVKPFQGVKNNDVIGRIENGERLPLPEKCPPHLYNLMSLCWSYEPSKRPSFKEIRKVLGEILEDEKRQQEEVMKRENRRIQAMSWGSSGSDEPPPKPSRLPVDRISSGSPPTVNNSLVYPSFHMTHNSERLYIESNDDTSNLPMWKSTTLQSSLNMDCNKDITEGKLEKKILEMKLQQQQRESAEDSKWLAEKESHFTPITHSKKRLSCSDRSHSDSDCVDTERFSGIFNPNSSNKKNASSDATNGFAEISQGPSNVPTAELDRTGDAVYENTTNVVKAVMSLSQGVQLGRLEDYLELVKQVGLHLRNLLAAVDVIVSSFPVWSRREVQMAHKVLSKDMASLVESMQQAQKYSKTTLDSEYRKGMLSAAHVLAMDAKHLLDAVDSVRIRMMTNNGESAGIGKNSQSLKKQSTNPCSRPLSCVAFPSSALSNASQSSGQGSQSRQPSSFLSFESTDDSRLSLSSKVFADDTNDSGYDVT</sequence>
<evidence type="ECO:0000256" key="16">
    <source>
        <dbReference type="ARBA" id="ARBA00023137"/>
    </source>
</evidence>
<dbReference type="InterPro" id="IPR017441">
    <property type="entry name" value="Protein_kinase_ATP_BS"/>
</dbReference>
<dbReference type="PANTHER" id="PTHR46221">
    <property type="entry name" value="FERM AND PDZ DOMAIN-CONTAINING PROTEIN FAMILY MEMBER"/>
    <property type="match status" value="1"/>
</dbReference>
<dbReference type="FunFam" id="1.20.80.10:FF:000004">
    <property type="entry name" value="Protein-tyrosine kinase 2-beta isoform 1"/>
    <property type="match status" value="1"/>
</dbReference>
<keyword evidence="25" id="KW-1185">Reference proteome</keyword>
<feature type="domain" description="Protein kinase" evidence="22">
    <location>
        <begin position="480"/>
        <end position="738"/>
    </location>
</feature>
<dbReference type="Gene3D" id="1.20.80.10">
    <property type="match status" value="1"/>
</dbReference>
<dbReference type="InterPro" id="IPR049385">
    <property type="entry name" value="FAK1-like_FERM_C"/>
</dbReference>
<dbReference type="InterPro" id="IPR011009">
    <property type="entry name" value="Kinase-like_dom_sf"/>
</dbReference>
<dbReference type="CDD" id="cd14473">
    <property type="entry name" value="FERM_B-lobe"/>
    <property type="match status" value="1"/>
</dbReference>
<dbReference type="SUPFAM" id="SSF47031">
    <property type="entry name" value="Second domain of FERM"/>
    <property type="match status" value="1"/>
</dbReference>
<dbReference type="GO" id="GO:0005737">
    <property type="term" value="C:cytoplasm"/>
    <property type="evidence" value="ECO:0007669"/>
    <property type="project" value="UniProtKB-SubCell"/>
</dbReference>
<feature type="non-terminal residue" evidence="24">
    <location>
        <position position="1"/>
    </location>
</feature>
<name>A0A8X6U5D5_NEPPI</name>
<evidence type="ECO:0000256" key="21">
    <source>
        <dbReference type="SAM" id="MobiDB-lite"/>
    </source>
</evidence>
<dbReference type="Gene3D" id="2.30.29.30">
    <property type="entry name" value="Pleckstrin-homology domain (PH domain)/Phosphotyrosine-binding domain (PTB)"/>
    <property type="match status" value="1"/>
</dbReference>
<dbReference type="InterPro" id="IPR001245">
    <property type="entry name" value="Ser-Thr/Tyr_kinase_cat_dom"/>
</dbReference>
<keyword evidence="14" id="KW-0727">SH2 domain</keyword>
<evidence type="ECO:0000256" key="3">
    <source>
        <dbReference type="ARBA" id="ARBA00004413"/>
    </source>
</evidence>
<keyword evidence="12 20" id="KW-0067">ATP-binding</keyword>
<dbReference type="SMART" id="SM00295">
    <property type="entry name" value="B41"/>
    <property type="match status" value="1"/>
</dbReference>
<evidence type="ECO:0000256" key="15">
    <source>
        <dbReference type="ARBA" id="ARBA00023136"/>
    </source>
</evidence>
<feature type="compositionally biased region" description="Low complexity" evidence="21">
    <location>
        <begin position="906"/>
        <end position="917"/>
    </location>
</feature>
<dbReference type="Gene3D" id="1.20.120.330">
    <property type="entry name" value="Nucleotidyltransferases domain 2"/>
    <property type="match status" value="1"/>
</dbReference>
<dbReference type="Pfam" id="PF03623">
    <property type="entry name" value="Focal_AT"/>
    <property type="match status" value="1"/>
</dbReference>
<dbReference type="Pfam" id="PF07714">
    <property type="entry name" value="PK_Tyr_Ser-Thr"/>
    <property type="match status" value="1"/>
</dbReference>
<evidence type="ECO:0000256" key="2">
    <source>
        <dbReference type="ARBA" id="ARBA00004316"/>
    </source>
</evidence>
<dbReference type="InterPro" id="IPR019749">
    <property type="entry name" value="Band_41_domain"/>
</dbReference>
<dbReference type="Gene3D" id="3.10.20.90">
    <property type="entry name" value="Phosphatidylinositol 3-kinase Catalytic Subunit, Chain A, domain 1"/>
    <property type="match status" value="1"/>
</dbReference>
<feature type="region of interest" description="Disordered" evidence="21">
    <location>
        <begin position="742"/>
        <end position="791"/>
    </location>
</feature>
<dbReference type="CDD" id="cd05056">
    <property type="entry name" value="PTKc_FAK"/>
    <property type="match status" value="1"/>
</dbReference>
<dbReference type="CDD" id="cd13190">
    <property type="entry name" value="FERM_C_FAK1"/>
    <property type="match status" value="1"/>
</dbReference>
<keyword evidence="9" id="KW-0808">Transferase</keyword>
<comment type="caution">
    <text evidence="24">The sequence shown here is derived from an EMBL/GenBank/DDBJ whole genome shotgun (WGS) entry which is preliminary data.</text>
</comment>
<feature type="region of interest" description="Disordered" evidence="21">
    <location>
        <begin position="1105"/>
        <end position="1154"/>
    </location>
</feature>
<dbReference type="InterPro" id="IPR035963">
    <property type="entry name" value="FERM_2"/>
</dbReference>
<dbReference type="InterPro" id="IPR041390">
    <property type="entry name" value="FADK_N"/>
</dbReference>
<keyword evidence="15" id="KW-0472">Membrane</keyword>
<dbReference type="InterPro" id="IPR000719">
    <property type="entry name" value="Prot_kinase_dom"/>
</dbReference>
<dbReference type="Pfam" id="PF00373">
    <property type="entry name" value="FERM_M"/>
    <property type="match status" value="1"/>
</dbReference>
<dbReference type="EC" id="2.7.10.2" evidence="5"/>
<dbReference type="InterPro" id="IPR036137">
    <property type="entry name" value="Focal_adhe_kin_target_dom_sf"/>
</dbReference>
<dbReference type="PANTHER" id="PTHR46221:SF9">
    <property type="entry name" value="NON-SPECIFIC PROTEIN-TYROSINE KINASE"/>
    <property type="match status" value="1"/>
</dbReference>
<dbReference type="GO" id="GO:0005524">
    <property type="term" value="F:ATP binding"/>
    <property type="evidence" value="ECO:0007669"/>
    <property type="project" value="UniProtKB-UniRule"/>
</dbReference>
<evidence type="ECO:0000256" key="17">
    <source>
        <dbReference type="ARBA" id="ARBA00023273"/>
    </source>
</evidence>
<dbReference type="GO" id="GO:0005886">
    <property type="term" value="C:plasma membrane"/>
    <property type="evidence" value="ECO:0007669"/>
    <property type="project" value="UniProtKB-SubCell"/>
</dbReference>
<dbReference type="GO" id="GO:0042995">
    <property type="term" value="C:cell projection"/>
    <property type="evidence" value="ECO:0007669"/>
    <property type="project" value="UniProtKB-SubCell"/>
</dbReference>
<dbReference type="SUPFAM" id="SSF50729">
    <property type="entry name" value="PH domain-like"/>
    <property type="match status" value="1"/>
</dbReference>
<dbReference type="PROSITE" id="PS00107">
    <property type="entry name" value="PROTEIN_KINASE_ATP"/>
    <property type="match status" value="1"/>
</dbReference>
<accession>A0A8X6U5D5</accession>
<feature type="compositionally biased region" description="Low complexity" evidence="21">
    <location>
        <begin position="1105"/>
        <end position="1123"/>
    </location>
</feature>
<evidence type="ECO:0000256" key="7">
    <source>
        <dbReference type="ARBA" id="ARBA00022490"/>
    </source>
</evidence>
<evidence type="ECO:0000256" key="8">
    <source>
        <dbReference type="ARBA" id="ARBA00022553"/>
    </source>
</evidence>
<evidence type="ECO:0000313" key="24">
    <source>
        <dbReference type="EMBL" id="GFT76512.1"/>
    </source>
</evidence>
<dbReference type="Pfam" id="PF18038">
    <property type="entry name" value="FERM_N_2"/>
    <property type="match status" value="1"/>
</dbReference>
<comment type="catalytic activity">
    <reaction evidence="18">
        <text>L-tyrosyl-[protein] + ATP = O-phospho-L-tyrosyl-[protein] + ADP + H(+)</text>
        <dbReference type="Rhea" id="RHEA:10596"/>
        <dbReference type="Rhea" id="RHEA-COMP:10136"/>
        <dbReference type="Rhea" id="RHEA-COMP:20101"/>
        <dbReference type="ChEBI" id="CHEBI:15378"/>
        <dbReference type="ChEBI" id="CHEBI:30616"/>
        <dbReference type="ChEBI" id="CHEBI:46858"/>
        <dbReference type="ChEBI" id="CHEBI:61978"/>
        <dbReference type="ChEBI" id="CHEBI:456216"/>
        <dbReference type="EC" id="2.7.10.2"/>
    </reaction>
</comment>
<keyword evidence="8" id="KW-0597">Phosphoprotein</keyword>
<feature type="binding site" evidence="20">
    <location>
        <position position="512"/>
    </location>
    <ligand>
        <name>ATP</name>
        <dbReference type="ChEBI" id="CHEBI:30616"/>
    </ligand>
</feature>
<dbReference type="SUPFAM" id="SSF56112">
    <property type="entry name" value="Protein kinase-like (PK-like)"/>
    <property type="match status" value="1"/>
</dbReference>
<dbReference type="InterPro" id="IPR000299">
    <property type="entry name" value="FERM_domain"/>
</dbReference>
<evidence type="ECO:0000256" key="12">
    <source>
        <dbReference type="ARBA" id="ARBA00022840"/>
    </source>
</evidence>
<keyword evidence="11" id="KW-0418">Kinase</keyword>
<feature type="domain" description="FERM" evidence="23">
    <location>
        <begin position="98"/>
        <end position="414"/>
    </location>
</feature>
<dbReference type="PROSITE" id="PS50057">
    <property type="entry name" value="FERM_3"/>
    <property type="match status" value="1"/>
</dbReference>
<dbReference type="GO" id="GO:0048731">
    <property type="term" value="P:system development"/>
    <property type="evidence" value="ECO:0007669"/>
    <property type="project" value="UniProtKB-ARBA"/>
</dbReference>
<evidence type="ECO:0000259" key="23">
    <source>
        <dbReference type="PROSITE" id="PS50057"/>
    </source>
</evidence>
<dbReference type="InterPro" id="IPR029071">
    <property type="entry name" value="Ubiquitin-like_domsf"/>
</dbReference>
<evidence type="ECO:0000256" key="5">
    <source>
        <dbReference type="ARBA" id="ARBA00011903"/>
    </source>
</evidence>
<feature type="region of interest" description="Disordered" evidence="21">
    <location>
        <begin position="906"/>
        <end position="935"/>
    </location>
</feature>
<evidence type="ECO:0000256" key="9">
    <source>
        <dbReference type="ARBA" id="ARBA00022679"/>
    </source>
</evidence>
<gene>
    <name evidence="24" type="primary">PTK2</name>
    <name evidence="24" type="ORF">NPIL_534642</name>
</gene>
<evidence type="ECO:0000256" key="19">
    <source>
        <dbReference type="ARBA" id="ARBA00061333"/>
    </source>
</evidence>
<keyword evidence="16" id="KW-0829">Tyrosine-protein kinase</keyword>
<dbReference type="SMART" id="SM00219">
    <property type="entry name" value="TyrKc"/>
    <property type="match status" value="1"/>
</dbReference>
<dbReference type="GO" id="GO:0007172">
    <property type="term" value="P:signal complex assembly"/>
    <property type="evidence" value="ECO:0007669"/>
    <property type="project" value="InterPro"/>
</dbReference>
<dbReference type="InterPro" id="IPR020635">
    <property type="entry name" value="Tyr_kinase_cat_dom"/>
</dbReference>
<evidence type="ECO:0000259" key="22">
    <source>
        <dbReference type="PROSITE" id="PS50011"/>
    </source>
</evidence>
<dbReference type="Gene3D" id="3.30.200.20">
    <property type="entry name" value="Phosphorylase Kinase, domain 1"/>
    <property type="match status" value="1"/>
</dbReference>
<dbReference type="InterPro" id="IPR041784">
    <property type="entry name" value="FAK1/PYK2_FERM_C"/>
</dbReference>
<evidence type="ECO:0000256" key="6">
    <source>
        <dbReference type="ARBA" id="ARBA00022475"/>
    </source>
</evidence>
<dbReference type="OrthoDB" id="9976756at2759"/>
<evidence type="ECO:0000256" key="10">
    <source>
        <dbReference type="ARBA" id="ARBA00022741"/>
    </source>
</evidence>
<dbReference type="FunFam" id="3.30.200.20:FF:000194">
    <property type="entry name" value="protein-tyrosine kinase 2-beta isoform X1"/>
    <property type="match status" value="1"/>
</dbReference>
<dbReference type="GO" id="GO:0004715">
    <property type="term" value="F:non-membrane spanning protein tyrosine kinase activity"/>
    <property type="evidence" value="ECO:0007669"/>
    <property type="project" value="UniProtKB-EC"/>
</dbReference>
<evidence type="ECO:0000256" key="20">
    <source>
        <dbReference type="PROSITE-ProRule" id="PRU10141"/>
    </source>
</evidence>
<dbReference type="SUPFAM" id="SSF68993">
    <property type="entry name" value="FAT domain of focal adhesion kinase"/>
    <property type="match status" value="1"/>
</dbReference>
<evidence type="ECO:0000256" key="4">
    <source>
        <dbReference type="ARBA" id="ARBA00004496"/>
    </source>
</evidence>
<evidence type="ECO:0000256" key="1">
    <source>
        <dbReference type="ARBA" id="ARBA00004246"/>
    </source>
</evidence>
<dbReference type="GO" id="GO:0005925">
    <property type="term" value="C:focal adhesion"/>
    <property type="evidence" value="ECO:0007669"/>
    <property type="project" value="UniProtKB-SubCell"/>
</dbReference>
<proteinExistence type="inferred from homology"/>
<protein>
    <recommendedName>
        <fullName evidence="5">non-specific protein-tyrosine kinase</fullName>
        <ecNumber evidence="5">2.7.10.2</ecNumber>
    </recommendedName>
</protein>
<dbReference type="PRINTS" id="PR00109">
    <property type="entry name" value="TYRKINASE"/>
</dbReference>
<reference evidence="24" key="1">
    <citation type="submission" date="2020-08" db="EMBL/GenBank/DDBJ databases">
        <title>Multicomponent nature underlies the extraordinary mechanical properties of spider dragline silk.</title>
        <authorList>
            <person name="Kono N."/>
            <person name="Nakamura H."/>
            <person name="Mori M."/>
            <person name="Yoshida Y."/>
            <person name="Ohtoshi R."/>
            <person name="Malay A.D."/>
            <person name="Moran D.A.P."/>
            <person name="Tomita M."/>
            <person name="Numata K."/>
            <person name="Arakawa K."/>
        </authorList>
    </citation>
    <scope>NUCLEOTIDE SEQUENCE</scope>
</reference>
<dbReference type="EMBL" id="BMAW01117713">
    <property type="protein sequence ID" value="GFT76512.1"/>
    <property type="molecule type" value="Genomic_DNA"/>
</dbReference>
<evidence type="ECO:0000256" key="13">
    <source>
        <dbReference type="ARBA" id="ARBA00022949"/>
    </source>
</evidence>
<feature type="compositionally biased region" description="Polar residues" evidence="21">
    <location>
        <begin position="782"/>
        <end position="791"/>
    </location>
</feature>
<evidence type="ECO:0000256" key="14">
    <source>
        <dbReference type="ARBA" id="ARBA00022999"/>
    </source>
</evidence>
<comment type="similarity">
    <text evidence="19">Belongs to the protein kinase superfamily. Tyr protein kinase family. Fes/fps subfamily.</text>
</comment>
<keyword evidence="10 20" id="KW-0547">Nucleotide-binding</keyword>
<dbReference type="GO" id="GO:0009887">
    <property type="term" value="P:animal organ morphogenesis"/>
    <property type="evidence" value="ECO:0007669"/>
    <property type="project" value="UniProtKB-ARBA"/>
</dbReference>
<evidence type="ECO:0000313" key="25">
    <source>
        <dbReference type="Proteomes" id="UP000887013"/>
    </source>
</evidence>
<feature type="compositionally biased region" description="Basic and acidic residues" evidence="21">
    <location>
        <begin position="742"/>
        <end position="755"/>
    </location>
</feature>
<comment type="subcellular location">
    <subcellularLocation>
        <location evidence="1">Cell junction</location>
        <location evidence="1">Focal adhesion</location>
    </subcellularLocation>
    <subcellularLocation>
        <location evidence="3">Cell membrane</location>
        <topology evidence="3">Peripheral membrane protein</topology>
        <orientation evidence="3">Cytoplasmic side</orientation>
    </subcellularLocation>
    <subcellularLocation>
        <location evidence="2">Cell projection</location>
    </subcellularLocation>
    <subcellularLocation>
        <location evidence="4">Cytoplasm</location>
    </subcellularLocation>
</comment>
<dbReference type="SUPFAM" id="SSF54236">
    <property type="entry name" value="Ubiquitin-like"/>
    <property type="match status" value="1"/>
</dbReference>
<dbReference type="PROSITE" id="PS00109">
    <property type="entry name" value="PROTEIN_KINASE_TYR"/>
    <property type="match status" value="1"/>
</dbReference>
<dbReference type="InterPro" id="IPR014352">
    <property type="entry name" value="FERM/acyl-CoA-bd_prot_sf"/>
</dbReference>
<evidence type="ECO:0000256" key="11">
    <source>
        <dbReference type="ARBA" id="ARBA00022777"/>
    </source>
</evidence>
<organism evidence="24 25">
    <name type="scientific">Nephila pilipes</name>
    <name type="common">Giant wood spider</name>
    <name type="synonym">Nephila maculata</name>
    <dbReference type="NCBI Taxonomy" id="299642"/>
    <lineage>
        <taxon>Eukaryota</taxon>
        <taxon>Metazoa</taxon>
        <taxon>Ecdysozoa</taxon>
        <taxon>Arthropoda</taxon>
        <taxon>Chelicerata</taxon>
        <taxon>Arachnida</taxon>
        <taxon>Araneae</taxon>
        <taxon>Araneomorphae</taxon>
        <taxon>Entelegynae</taxon>
        <taxon>Araneoidea</taxon>
        <taxon>Nephilidae</taxon>
        <taxon>Nephila</taxon>
    </lineage>
</organism>
<dbReference type="InterPro" id="IPR019748">
    <property type="entry name" value="FERM_central"/>
</dbReference>
<dbReference type="Proteomes" id="UP000887013">
    <property type="component" value="Unassembled WGS sequence"/>
</dbReference>
<dbReference type="AlphaFoldDB" id="A0A8X6U5D5"/>
<dbReference type="GO" id="GO:0008284">
    <property type="term" value="P:positive regulation of cell population proliferation"/>
    <property type="evidence" value="ECO:0007669"/>
    <property type="project" value="UniProtKB-ARBA"/>
</dbReference>
<keyword evidence="6" id="KW-1003">Cell membrane</keyword>
<dbReference type="InterPro" id="IPR008266">
    <property type="entry name" value="Tyr_kinase_AS"/>
</dbReference>
<evidence type="ECO:0000256" key="18">
    <source>
        <dbReference type="ARBA" id="ARBA00051245"/>
    </source>
</evidence>
<dbReference type="InterPro" id="IPR005189">
    <property type="entry name" value="Focal_adhesion_kin_target_dom"/>
</dbReference>